<organism evidence="1 2">
    <name type="scientific">Mycobacterium dioxanotrophicus</name>
    <dbReference type="NCBI Taxonomy" id="482462"/>
    <lineage>
        <taxon>Bacteria</taxon>
        <taxon>Bacillati</taxon>
        <taxon>Actinomycetota</taxon>
        <taxon>Actinomycetes</taxon>
        <taxon>Mycobacteriales</taxon>
        <taxon>Mycobacteriaceae</taxon>
        <taxon>Mycobacterium</taxon>
    </lineage>
</organism>
<keyword evidence="2" id="KW-1185">Reference proteome</keyword>
<dbReference type="Gene3D" id="3.30.450.20">
    <property type="entry name" value="PAS domain"/>
    <property type="match status" value="1"/>
</dbReference>
<evidence type="ECO:0008006" key="3">
    <source>
        <dbReference type="Google" id="ProtNLM"/>
    </source>
</evidence>
<dbReference type="OrthoDB" id="8687362at2"/>
<gene>
    <name evidence="1" type="ORF">BTO20_31695</name>
</gene>
<name>A0A1Y0CC37_9MYCO</name>
<dbReference type="Proteomes" id="UP000195331">
    <property type="component" value="Chromosome"/>
</dbReference>
<proteinExistence type="predicted"/>
<dbReference type="AlphaFoldDB" id="A0A1Y0CC37"/>
<reference evidence="1 2" key="1">
    <citation type="submission" date="2017-04" db="EMBL/GenBank/DDBJ databases">
        <title>Whole Genome Sequence of 1,4-Dioxane Degrading Bacterium Mycobacterium dioxanotrophicus PH-06.</title>
        <authorList>
            <person name="He Y."/>
        </authorList>
    </citation>
    <scope>NUCLEOTIDE SEQUENCE [LARGE SCALE GENOMIC DNA]</scope>
    <source>
        <strain evidence="1 2">PH-06</strain>
    </source>
</reference>
<dbReference type="CDD" id="cd12913">
    <property type="entry name" value="PDC1_MCP_like"/>
    <property type="match status" value="1"/>
</dbReference>
<accession>A0A1Y0CC37</accession>
<evidence type="ECO:0000313" key="1">
    <source>
        <dbReference type="EMBL" id="ART72515.1"/>
    </source>
</evidence>
<dbReference type="RefSeq" id="WP_087079858.1">
    <property type="nucleotide sequence ID" value="NZ_CP020809.1"/>
</dbReference>
<sequence>MNDAQLHNLLETTASHLGQRLDELFDLVDLVRVRVTDLAGRAAEHHKPFDRTVLATIRPLLQDILRRDEPLLEGIGVAVDQNTLSDAPRWLEWWWRDNAEESHFMAHVLDPQAVGFYDYQSREWFVHPLADDHPRAIGPYVDSGGVDKYTVTLTSPAPLATGGRIVIGGDLCIAGLESFVLDQLGFRRPPVALVGNGRVIVSNSGRYVSGSRLRPQTTIHHTVAVHSARDEQLTWRLVVLETP</sequence>
<evidence type="ECO:0000313" key="2">
    <source>
        <dbReference type="Proteomes" id="UP000195331"/>
    </source>
</evidence>
<dbReference type="KEGG" id="mdx:BTO20_31695"/>
<protein>
    <recommendedName>
        <fullName evidence="3">Cache domain-containing protein</fullName>
    </recommendedName>
</protein>
<dbReference type="EMBL" id="CP020809">
    <property type="protein sequence ID" value="ART72515.1"/>
    <property type="molecule type" value="Genomic_DNA"/>
</dbReference>